<dbReference type="GO" id="GO:0005886">
    <property type="term" value="C:plasma membrane"/>
    <property type="evidence" value="ECO:0007669"/>
    <property type="project" value="UniProtKB-SubCell"/>
</dbReference>
<accession>A0A377TIU6</accession>
<feature type="transmembrane region" description="Helical" evidence="9">
    <location>
        <begin position="154"/>
        <end position="179"/>
    </location>
</feature>
<keyword evidence="2" id="KW-0813">Transport</keyword>
<dbReference type="EMBL" id="UGKQ01000007">
    <property type="protein sequence ID" value="STS78926.1"/>
    <property type="molecule type" value="Genomic_DNA"/>
</dbReference>
<keyword evidence="5" id="KW-0598">Phosphotransferase system</keyword>
<dbReference type="PANTHER" id="PTHR30175:SF3">
    <property type="entry name" value="PTS SYSTEM N-ACETYLMURAMIC ACID-SPECIFIC EIIBC COMPONENT"/>
    <property type="match status" value="1"/>
</dbReference>
<keyword evidence="4" id="KW-0762">Sugar transport</keyword>
<dbReference type="PROSITE" id="PS51103">
    <property type="entry name" value="PTS_EIIC_TYPE_1"/>
    <property type="match status" value="1"/>
</dbReference>
<proteinExistence type="predicted"/>
<keyword evidence="3" id="KW-1003">Cell membrane</keyword>
<feature type="transmembrane region" description="Helical" evidence="9">
    <location>
        <begin position="12"/>
        <end position="33"/>
    </location>
</feature>
<keyword evidence="8 9" id="KW-0472">Membrane</keyword>
<dbReference type="Pfam" id="PF02378">
    <property type="entry name" value="PTS_EIIC"/>
    <property type="match status" value="1"/>
</dbReference>
<keyword evidence="6 9" id="KW-0812">Transmembrane</keyword>
<feature type="domain" description="PTS EIIC type-1" evidence="10">
    <location>
        <begin position="1"/>
        <end position="237"/>
    </location>
</feature>
<sequence>MLENAHPNASLVALIGYMKVFSKGMFTFLSILIGYNAQKAFGGSGVNGAIIASLFVLGYNPEATSGFYAGISTFFGHGIDPRGNIIGVLIAAILGAWVERQVRRVMPANLDMILTSAVTLMIMGAVTFTVIMPIGGWLFTGMSWLFLHLNGNPFGSAVLAGLFLLAVMFGVHQGFVPVYFALVDAQGFNSLFPILAMAGAGQVGAALALFWRRSAIRCCEPRLKGRLFRASSGLASR</sequence>
<organism evidence="11 12">
    <name type="scientific">Klebsiella pneumoniae</name>
    <dbReference type="NCBI Taxonomy" id="573"/>
    <lineage>
        <taxon>Bacteria</taxon>
        <taxon>Pseudomonadati</taxon>
        <taxon>Pseudomonadota</taxon>
        <taxon>Gammaproteobacteria</taxon>
        <taxon>Enterobacterales</taxon>
        <taxon>Enterobacteriaceae</taxon>
        <taxon>Klebsiella/Raoultella group</taxon>
        <taxon>Klebsiella</taxon>
        <taxon>Klebsiella pneumoniae complex</taxon>
    </lineage>
</organism>
<dbReference type="GO" id="GO:0008982">
    <property type="term" value="F:protein-N(PI)-phosphohistidine-sugar phosphotransferase activity"/>
    <property type="evidence" value="ECO:0007669"/>
    <property type="project" value="InterPro"/>
</dbReference>
<dbReference type="GO" id="GO:0009401">
    <property type="term" value="P:phosphoenolpyruvate-dependent sugar phosphotransferase system"/>
    <property type="evidence" value="ECO:0007669"/>
    <property type="project" value="UniProtKB-KW"/>
</dbReference>
<comment type="subcellular location">
    <subcellularLocation>
        <location evidence="1">Cell membrane</location>
        <topology evidence="1">Multi-pass membrane protein</topology>
    </subcellularLocation>
</comment>
<evidence type="ECO:0000313" key="11">
    <source>
        <dbReference type="EMBL" id="STS78926.1"/>
    </source>
</evidence>
<evidence type="ECO:0000256" key="5">
    <source>
        <dbReference type="ARBA" id="ARBA00022683"/>
    </source>
</evidence>
<name>A0A377TIU6_KLEPN</name>
<feature type="transmembrane region" description="Helical" evidence="9">
    <location>
        <begin position="79"/>
        <end position="98"/>
    </location>
</feature>
<evidence type="ECO:0000256" key="2">
    <source>
        <dbReference type="ARBA" id="ARBA00022448"/>
    </source>
</evidence>
<evidence type="ECO:0000256" key="7">
    <source>
        <dbReference type="ARBA" id="ARBA00022989"/>
    </source>
</evidence>
<evidence type="ECO:0000256" key="6">
    <source>
        <dbReference type="ARBA" id="ARBA00022692"/>
    </source>
</evidence>
<keyword evidence="7 9" id="KW-1133">Transmembrane helix</keyword>
<feature type="transmembrane region" description="Helical" evidence="9">
    <location>
        <begin position="40"/>
        <end position="59"/>
    </location>
</feature>
<reference evidence="11 12" key="1">
    <citation type="submission" date="2018-06" db="EMBL/GenBank/DDBJ databases">
        <authorList>
            <consortium name="Pathogen Informatics"/>
            <person name="Doyle S."/>
        </authorList>
    </citation>
    <scope>NUCLEOTIDE SEQUENCE [LARGE SCALE GENOMIC DNA]</scope>
    <source>
        <strain evidence="11 12">NCTC9140</strain>
    </source>
</reference>
<evidence type="ECO:0000256" key="8">
    <source>
        <dbReference type="ARBA" id="ARBA00023136"/>
    </source>
</evidence>
<evidence type="ECO:0000256" key="3">
    <source>
        <dbReference type="ARBA" id="ARBA00022475"/>
    </source>
</evidence>
<dbReference type="AlphaFoldDB" id="A0A377TIU6"/>
<dbReference type="Proteomes" id="UP000254938">
    <property type="component" value="Unassembled WGS sequence"/>
</dbReference>
<feature type="transmembrane region" description="Helical" evidence="9">
    <location>
        <begin position="191"/>
        <end position="211"/>
    </location>
</feature>
<evidence type="ECO:0000256" key="9">
    <source>
        <dbReference type="SAM" id="Phobius"/>
    </source>
</evidence>
<dbReference type="GO" id="GO:0090588">
    <property type="term" value="F:protein-phosphocysteine-N-acetylmuramate phosphotransferase system transporter activity"/>
    <property type="evidence" value="ECO:0007669"/>
    <property type="project" value="TreeGrafter"/>
</dbReference>
<gene>
    <name evidence="11" type="primary">murP_2</name>
    <name evidence="11" type="ORF">NCTC9140_00562</name>
</gene>
<evidence type="ECO:0000256" key="1">
    <source>
        <dbReference type="ARBA" id="ARBA00004651"/>
    </source>
</evidence>
<protein>
    <submittedName>
        <fullName evidence="11">PTS system protein</fullName>
    </submittedName>
</protein>
<evidence type="ECO:0000259" key="10">
    <source>
        <dbReference type="PROSITE" id="PS51103"/>
    </source>
</evidence>
<dbReference type="InterPro" id="IPR003352">
    <property type="entry name" value="PTS_EIIC"/>
</dbReference>
<dbReference type="InterPro" id="IPR013013">
    <property type="entry name" value="PTS_EIIC_1"/>
</dbReference>
<evidence type="ECO:0000313" key="12">
    <source>
        <dbReference type="Proteomes" id="UP000254938"/>
    </source>
</evidence>
<dbReference type="PANTHER" id="PTHR30175">
    <property type="entry name" value="PHOSPHOTRANSFERASE SYSTEM TRANSPORT PROTEIN"/>
    <property type="match status" value="1"/>
</dbReference>
<evidence type="ECO:0000256" key="4">
    <source>
        <dbReference type="ARBA" id="ARBA00022597"/>
    </source>
</evidence>
<feature type="transmembrane region" description="Helical" evidence="9">
    <location>
        <begin position="110"/>
        <end position="134"/>
    </location>
</feature>
<dbReference type="InterPro" id="IPR050558">
    <property type="entry name" value="PTS_Sugar-Specific_Components"/>
</dbReference>